<dbReference type="EMBL" id="CVVU01000245">
    <property type="protein sequence ID" value="CRP80929.1"/>
    <property type="molecule type" value="Genomic_DNA"/>
</dbReference>
<dbReference type="Proteomes" id="UP000045039">
    <property type="component" value="Unassembled WGS sequence"/>
</dbReference>
<accession>A0A9P1RCH7</accession>
<reference evidence="2" key="1">
    <citation type="submission" date="2015-06" db="EMBL/GenBank/DDBJ databases">
        <authorList>
            <person name="Radhakrishnan Rajesh"/>
            <person name="Underwood Anthony"/>
            <person name="Al-Shahib Ali"/>
        </authorList>
    </citation>
    <scope>NUCLEOTIDE SEQUENCE [LARGE SCALE GENOMIC DNA]</scope>
    <source>
        <strain evidence="2">P19_London_7_VIM_2_05_10</strain>
    </source>
</reference>
<name>A0A9P1RCH7_PSEAI</name>
<gene>
    <name evidence="1" type="ORF">PAERUG_P19_London_7_VIM_2_05_10_05624</name>
</gene>
<proteinExistence type="predicted"/>
<evidence type="ECO:0000313" key="1">
    <source>
        <dbReference type="EMBL" id="CRP80929.1"/>
    </source>
</evidence>
<dbReference type="RefSeq" id="WP_003149049.1">
    <property type="nucleotide sequence ID" value="NZ_CAADLS010000456.1"/>
</dbReference>
<sequence>MSNAEKLVRIPLCIGQQPLVGNYYTAECTLCGWVGSSEVLTDDCQCTQNAGDRLCLGDTEEIGTDRLLEIVQAMDLRHGDSTQAYQRLIEHTNETEQYLDNAAELLGEIVQSGQAYRECTDKGSATGLQVAAVLEYVAQFQAEPHPAVLE</sequence>
<protein>
    <submittedName>
        <fullName evidence="1">Uncharacterized protein</fullName>
    </submittedName>
</protein>
<comment type="caution">
    <text evidence="1">The sequence shown here is derived from an EMBL/GenBank/DDBJ whole genome shotgun (WGS) entry which is preliminary data.</text>
</comment>
<dbReference type="AlphaFoldDB" id="A0A9P1RCH7"/>
<evidence type="ECO:0000313" key="2">
    <source>
        <dbReference type="Proteomes" id="UP000045039"/>
    </source>
</evidence>
<organism evidence="1 2">
    <name type="scientific">Pseudomonas aeruginosa</name>
    <dbReference type="NCBI Taxonomy" id="287"/>
    <lineage>
        <taxon>Bacteria</taxon>
        <taxon>Pseudomonadati</taxon>
        <taxon>Pseudomonadota</taxon>
        <taxon>Gammaproteobacteria</taxon>
        <taxon>Pseudomonadales</taxon>
        <taxon>Pseudomonadaceae</taxon>
        <taxon>Pseudomonas</taxon>
    </lineage>
</organism>